<evidence type="ECO:0000256" key="1">
    <source>
        <dbReference type="SAM" id="MobiDB-lite"/>
    </source>
</evidence>
<protein>
    <submittedName>
        <fullName evidence="2">Uncharacterized protein</fullName>
    </submittedName>
</protein>
<dbReference type="VEuPathDB" id="FungiDB:BO97DRAFT_411688"/>
<keyword evidence="3" id="KW-1185">Reference proteome</keyword>
<name>A0A395IBQ4_ASPHC</name>
<evidence type="ECO:0000313" key="2">
    <source>
        <dbReference type="EMBL" id="RAL15584.1"/>
    </source>
</evidence>
<evidence type="ECO:0000313" key="3">
    <source>
        <dbReference type="Proteomes" id="UP000248961"/>
    </source>
</evidence>
<reference evidence="2 3" key="1">
    <citation type="submission" date="2018-02" db="EMBL/GenBank/DDBJ databases">
        <title>The genomes of Aspergillus section Nigri reveals drivers in fungal speciation.</title>
        <authorList>
            <consortium name="DOE Joint Genome Institute"/>
            <person name="Vesth T.C."/>
            <person name="Nybo J."/>
            <person name="Theobald S."/>
            <person name="Brandl J."/>
            <person name="Frisvad J.C."/>
            <person name="Nielsen K.F."/>
            <person name="Lyhne E.K."/>
            <person name="Kogle M.E."/>
            <person name="Kuo A."/>
            <person name="Riley R."/>
            <person name="Clum A."/>
            <person name="Nolan M."/>
            <person name="Lipzen A."/>
            <person name="Salamov A."/>
            <person name="Henrissat B."/>
            <person name="Wiebenga A."/>
            <person name="De vries R.P."/>
            <person name="Grigoriev I.V."/>
            <person name="Mortensen U.H."/>
            <person name="Andersen M.R."/>
            <person name="Baker S.E."/>
        </authorList>
    </citation>
    <scope>NUCLEOTIDE SEQUENCE [LARGE SCALE GENOMIC DNA]</scope>
    <source>
        <strain evidence="2 3">CBS 101889</strain>
    </source>
</reference>
<dbReference type="Proteomes" id="UP000248961">
    <property type="component" value="Unassembled WGS sequence"/>
</dbReference>
<organism evidence="2 3">
    <name type="scientific">Aspergillus homomorphus (strain CBS 101889)</name>
    <dbReference type="NCBI Taxonomy" id="1450537"/>
    <lineage>
        <taxon>Eukaryota</taxon>
        <taxon>Fungi</taxon>
        <taxon>Dikarya</taxon>
        <taxon>Ascomycota</taxon>
        <taxon>Pezizomycotina</taxon>
        <taxon>Eurotiomycetes</taxon>
        <taxon>Eurotiomycetidae</taxon>
        <taxon>Eurotiales</taxon>
        <taxon>Aspergillaceae</taxon>
        <taxon>Aspergillus</taxon>
        <taxon>Aspergillus subgen. Circumdati</taxon>
    </lineage>
</organism>
<feature type="region of interest" description="Disordered" evidence="1">
    <location>
        <begin position="1"/>
        <end position="23"/>
    </location>
</feature>
<dbReference type="EMBL" id="KZ824271">
    <property type="protein sequence ID" value="RAL15584.1"/>
    <property type="molecule type" value="Genomic_DNA"/>
</dbReference>
<dbReference type="AlphaFoldDB" id="A0A395IBQ4"/>
<sequence>MTSASKRYTWSRQLSRNDPQRQRHTDLGLAEALPVSLDDIIGGYNREYKLCLRKLLNTPVSSDTDAILGLPNGACHCQPALVQGLLDFALIMKTLARRKPAETGINSAELHQDVDSQAGMWEFPIKTSAYGDFSPSAAACHHFSLGPVPVTVVELMLISGCAHGSCCFR</sequence>
<dbReference type="RefSeq" id="XP_025554738.1">
    <property type="nucleotide sequence ID" value="XM_025696188.1"/>
</dbReference>
<accession>A0A395IBQ4</accession>
<proteinExistence type="predicted"/>
<gene>
    <name evidence="2" type="ORF">BO97DRAFT_411688</name>
</gene>
<feature type="compositionally biased region" description="Polar residues" evidence="1">
    <location>
        <begin position="1"/>
        <end position="17"/>
    </location>
</feature>
<dbReference type="GeneID" id="37200477"/>